<dbReference type="PANTHER" id="PTHR42951">
    <property type="entry name" value="METALLO-BETA-LACTAMASE DOMAIN-CONTAINING"/>
    <property type="match status" value="1"/>
</dbReference>
<feature type="domain" description="Metallo-beta-lactamase" evidence="4">
    <location>
        <begin position="15"/>
        <end position="225"/>
    </location>
</feature>
<evidence type="ECO:0000256" key="1">
    <source>
        <dbReference type="ARBA" id="ARBA00034221"/>
    </source>
</evidence>
<dbReference type="SUPFAM" id="SSF56281">
    <property type="entry name" value="Metallo-hydrolase/oxidoreductase"/>
    <property type="match status" value="1"/>
</dbReference>
<evidence type="ECO:0000259" key="4">
    <source>
        <dbReference type="SMART" id="SM00849"/>
    </source>
</evidence>
<comment type="catalytic activity">
    <reaction evidence="3">
        <text>3',5'-cyclic UMP + H2O = UMP + H(+)</text>
        <dbReference type="Rhea" id="RHEA:70575"/>
        <dbReference type="ChEBI" id="CHEBI:15377"/>
        <dbReference type="ChEBI" id="CHEBI:15378"/>
        <dbReference type="ChEBI" id="CHEBI:57865"/>
        <dbReference type="ChEBI" id="CHEBI:184387"/>
    </reaction>
    <physiologicalReaction direction="left-to-right" evidence="3">
        <dbReference type="Rhea" id="RHEA:70576"/>
    </physiologicalReaction>
</comment>
<comment type="function">
    <text evidence="2">Counteracts the endogenous Pycsar antiviral defense system. Phosphodiesterase that enables metal-dependent hydrolysis of host cyclic nucleotide Pycsar defense signals such as cCMP and cUMP.</text>
</comment>
<dbReference type="InterPro" id="IPR001279">
    <property type="entry name" value="Metallo-B-lactamas"/>
</dbReference>
<dbReference type="RefSeq" id="WP_245339272.1">
    <property type="nucleotide sequence ID" value="NZ_JAGGLD010000004.1"/>
</dbReference>
<gene>
    <name evidence="5" type="ORF">J2Z69_002541</name>
</gene>
<sequence>MITLPKDLSVLKTLIVNVVMVGQPGSPEWVLIDAGIPGFAHAILEQAEERFGKGIAPKAILLTHGHFDHLGSLEKLLDSWDVPIYVSTEEIPYVTGMKDYPKPDPEVGGGLMSMVSPLYPYQAYDFGERVRPLPEDGSIPFMQGWHWISTPGHTPGHISLYRESDRTLIAGDAFITVKQESAFAVLTQEVEVHGPPTYFTPDWEQARISVQRLAALRPELAITGHGLPLSGSLLRTGLEELARDFEKKAIPEHGRYVPPKDESKSTRM</sequence>
<dbReference type="Proteomes" id="UP001519288">
    <property type="component" value="Unassembled WGS sequence"/>
</dbReference>
<evidence type="ECO:0000256" key="2">
    <source>
        <dbReference type="ARBA" id="ARBA00034301"/>
    </source>
</evidence>
<comment type="catalytic activity">
    <reaction evidence="1">
        <text>3',5'-cyclic CMP + H2O = CMP + H(+)</text>
        <dbReference type="Rhea" id="RHEA:72675"/>
        <dbReference type="ChEBI" id="CHEBI:15377"/>
        <dbReference type="ChEBI" id="CHEBI:15378"/>
        <dbReference type="ChEBI" id="CHEBI:58003"/>
        <dbReference type="ChEBI" id="CHEBI:60377"/>
    </reaction>
    <physiologicalReaction direction="left-to-right" evidence="1">
        <dbReference type="Rhea" id="RHEA:72676"/>
    </physiologicalReaction>
</comment>
<evidence type="ECO:0000313" key="6">
    <source>
        <dbReference type="Proteomes" id="UP001519288"/>
    </source>
</evidence>
<evidence type="ECO:0000313" key="5">
    <source>
        <dbReference type="EMBL" id="MBP2001496.1"/>
    </source>
</evidence>
<name>A0ABS4JK68_9BACL</name>
<dbReference type="SMART" id="SM00849">
    <property type="entry name" value="Lactamase_B"/>
    <property type="match status" value="1"/>
</dbReference>
<accession>A0ABS4JK68</accession>
<dbReference type="Pfam" id="PF00753">
    <property type="entry name" value="Lactamase_B"/>
    <property type="match status" value="1"/>
</dbReference>
<dbReference type="Gene3D" id="3.60.15.10">
    <property type="entry name" value="Ribonuclease Z/Hydroxyacylglutathione hydrolase-like"/>
    <property type="match status" value="1"/>
</dbReference>
<keyword evidence="6" id="KW-1185">Reference proteome</keyword>
<dbReference type="InterPro" id="IPR050855">
    <property type="entry name" value="NDM-1-like"/>
</dbReference>
<proteinExistence type="predicted"/>
<comment type="caution">
    <text evidence="5">The sequence shown here is derived from an EMBL/GenBank/DDBJ whole genome shotgun (WGS) entry which is preliminary data.</text>
</comment>
<evidence type="ECO:0000256" key="3">
    <source>
        <dbReference type="ARBA" id="ARBA00048505"/>
    </source>
</evidence>
<dbReference type="InterPro" id="IPR036866">
    <property type="entry name" value="RibonucZ/Hydroxyglut_hydro"/>
</dbReference>
<dbReference type="EMBL" id="JAGGLD010000004">
    <property type="protein sequence ID" value="MBP2001496.1"/>
    <property type="molecule type" value="Genomic_DNA"/>
</dbReference>
<reference evidence="5 6" key="1">
    <citation type="submission" date="2021-03" db="EMBL/GenBank/DDBJ databases">
        <title>Genomic Encyclopedia of Type Strains, Phase IV (KMG-IV): sequencing the most valuable type-strain genomes for metagenomic binning, comparative biology and taxonomic classification.</title>
        <authorList>
            <person name="Goeker M."/>
        </authorList>
    </citation>
    <scope>NUCLEOTIDE SEQUENCE [LARGE SCALE GENOMIC DNA]</scope>
    <source>
        <strain evidence="5 6">DSM 26806</strain>
    </source>
</reference>
<dbReference type="CDD" id="cd07721">
    <property type="entry name" value="yflN-like_MBL-fold"/>
    <property type="match status" value="1"/>
</dbReference>
<dbReference type="PANTHER" id="PTHR42951:SF17">
    <property type="entry name" value="METALLO-BETA-LACTAMASE DOMAIN-CONTAINING PROTEIN"/>
    <property type="match status" value="1"/>
</dbReference>
<protein>
    <submittedName>
        <fullName evidence="5">Glyoxylase-like metal-dependent hydrolase (Beta-lactamase superfamily II)</fullName>
    </submittedName>
</protein>
<organism evidence="5 6">
    <name type="scientific">Paenibacillus shirakamiensis</name>
    <dbReference type="NCBI Taxonomy" id="1265935"/>
    <lineage>
        <taxon>Bacteria</taxon>
        <taxon>Bacillati</taxon>
        <taxon>Bacillota</taxon>
        <taxon>Bacilli</taxon>
        <taxon>Bacillales</taxon>
        <taxon>Paenibacillaceae</taxon>
        <taxon>Paenibacillus</taxon>
    </lineage>
</organism>